<evidence type="ECO:0000256" key="1">
    <source>
        <dbReference type="SAM" id="SignalP"/>
    </source>
</evidence>
<dbReference type="PANTHER" id="PTHR46586">
    <property type="entry name" value="ANKYRIN REPEAT-CONTAINING PROTEIN"/>
    <property type="match status" value="1"/>
</dbReference>
<dbReference type="AlphaFoldDB" id="A0A9W6XXB0"/>
<feature type="signal peptide" evidence="1">
    <location>
        <begin position="1"/>
        <end position="23"/>
    </location>
</feature>
<dbReference type="PANTHER" id="PTHR46586:SF3">
    <property type="entry name" value="ANKYRIN REPEAT-CONTAINING PROTEIN"/>
    <property type="match status" value="1"/>
</dbReference>
<dbReference type="Pfam" id="PF13637">
    <property type="entry name" value="Ank_4"/>
    <property type="match status" value="2"/>
</dbReference>
<accession>A0A9W6XXB0</accession>
<evidence type="ECO:0000313" key="3">
    <source>
        <dbReference type="Proteomes" id="UP001165121"/>
    </source>
</evidence>
<dbReference type="InterPro" id="IPR052050">
    <property type="entry name" value="SecEffector_AnkRepeat"/>
</dbReference>
<evidence type="ECO:0000313" key="2">
    <source>
        <dbReference type="EMBL" id="GMF47484.1"/>
    </source>
</evidence>
<sequence>MGTPLQLRLVTLVLAKLSGGALAVDSLAPVVSDFLVADLSLSRAIEFSAAGSLALLDLVWARSRRATESSAWGAAKLLATKDYYYRWEFSLALVQAVRRADVNMVQWLLRHFSGCPVDSDVVEEAATAGHLWVLQLLEADTSHGGITWSNRGLALAARNGHWDVVRWLQQRLGTPKTEPRSSWRRTVVADHAFEQNNLLQLQWALAQGYEVSNCRVGDQCGAVGGGDSWETVRFVLERDPSFDIIVTIIDHAGVKAAQVGDLEFMMWMMSRFGTGQYESGLGHLLDAAGEAGHISVLEYLIKHFCNAGIRHDPSAAMYAAAKNGKLEVVKWLVDRYSNDLSVILFQHQRGKRRARRNVRPIIDIAASRGHLEVVKVLDQLERSQPKKRKRDECNSLPSDEPIPICTTNAMDFAASHGHLEVVKWLHAHRSEGCTTLAMDEAAANGHLDVVQWLHENRSEGCTTDAVDGAASRYCHMSSCCRTSRYTSSCGNVLKDRKAYEPNTFVKNQLSIIKWLHANHWIGCTVKAMDGAAANGNFEMVQWFHENTTAECTHRVMDEAARYGRLDIVRWLHTSRSEGCSLGGMDNAAWGGHLDILKWLHVNKPEGFSFYTLSEVGKVN</sequence>
<dbReference type="SUPFAM" id="SSF48403">
    <property type="entry name" value="Ankyrin repeat"/>
    <property type="match status" value="1"/>
</dbReference>
<reference evidence="2" key="1">
    <citation type="submission" date="2023-04" db="EMBL/GenBank/DDBJ databases">
        <title>Phytophthora fragariaefolia NBRC 109709.</title>
        <authorList>
            <person name="Ichikawa N."/>
            <person name="Sato H."/>
            <person name="Tonouchi N."/>
        </authorList>
    </citation>
    <scope>NUCLEOTIDE SEQUENCE</scope>
    <source>
        <strain evidence="2">NBRC 109709</strain>
    </source>
</reference>
<dbReference type="Proteomes" id="UP001165121">
    <property type="component" value="Unassembled WGS sequence"/>
</dbReference>
<dbReference type="Pfam" id="PF12796">
    <property type="entry name" value="Ank_2"/>
    <property type="match status" value="1"/>
</dbReference>
<dbReference type="InterPro" id="IPR002110">
    <property type="entry name" value="Ankyrin_rpt"/>
</dbReference>
<dbReference type="InterPro" id="IPR036770">
    <property type="entry name" value="Ankyrin_rpt-contain_sf"/>
</dbReference>
<dbReference type="OrthoDB" id="124492at2759"/>
<organism evidence="2 3">
    <name type="scientific">Phytophthora fragariaefolia</name>
    <dbReference type="NCBI Taxonomy" id="1490495"/>
    <lineage>
        <taxon>Eukaryota</taxon>
        <taxon>Sar</taxon>
        <taxon>Stramenopiles</taxon>
        <taxon>Oomycota</taxon>
        <taxon>Peronosporomycetes</taxon>
        <taxon>Peronosporales</taxon>
        <taxon>Peronosporaceae</taxon>
        <taxon>Phytophthora</taxon>
    </lineage>
</organism>
<feature type="chain" id="PRO_5040869029" evidence="1">
    <location>
        <begin position="24"/>
        <end position="619"/>
    </location>
</feature>
<dbReference type="SMART" id="SM00248">
    <property type="entry name" value="ANK"/>
    <property type="match status" value="6"/>
</dbReference>
<dbReference type="Gene3D" id="1.25.40.20">
    <property type="entry name" value="Ankyrin repeat-containing domain"/>
    <property type="match status" value="3"/>
</dbReference>
<name>A0A9W6XXB0_9STRA</name>
<dbReference type="EMBL" id="BSXT01002157">
    <property type="protein sequence ID" value="GMF47484.1"/>
    <property type="molecule type" value="Genomic_DNA"/>
</dbReference>
<protein>
    <submittedName>
        <fullName evidence="2">Unnamed protein product</fullName>
    </submittedName>
</protein>
<comment type="caution">
    <text evidence="2">The sequence shown here is derived from an EMBL/GenBank/DDBJ whole genome shotgun (WGS) entry which is preliminary data.</text>
</comment>
<keyword evidence="3" id="KW-1185">Reference proteome</keyword>
<dbReference type="SUPFAM" id="SSF140860">
    <property type="entry name" value="Pseudo ankyrin repeat-like"/>
    <property type="match status" value="1"/>
</dbReference>
<proteinExistence type="predicted"/>
<gene>
    <name evidence="2" type="ORF">Pfra01_001795200</name>
</gene>
<keyword evidence="1" id="KW-0732">Signal</keyword>